<dbReference type="InterPro" id="IPR004898">
    <property type="entry name" value="Pectate_lyase_PlyH/PlyE-like"/>
</dbReference>
<evidence type="ECO:0000256" key="12">
    <source>
        <dbReference type="ARBA" id="ARBA00023326"/>
    </source>
</evidence>
<feature type="chain" id="PRO_5044956160" description="Pectate lyase" evidence="14">
    <location>
        <begin position="22"/>
        <end position="254"/>
    </location>
</feature>
<dbReference type="Pfam" id="PF03211">
    <property type="entry name" value="Pectate_lyase"/>
    <property type="match status" value="1"/>
</dbReference>
<dbReference type="PANTHER" id="PTHR33407:SF11">
    <property type="entry name" value="PECTATE LYASE H-RELATED"/>
    <property type="match status" value="1"/>
</dbReference>
<keyword evidence="10" id="KW-0119">Carbohydrate metabolism</keyword>
<proteinExistence type="inferred from homology"/>
<comment type="function">
    <text evidence="13 14">Pectinolytic enzyme consist of four classes of enzymes: pectin lyase, polygalacturonase, pectin methylesterase and rhamnogalacturonase. Among pectinolytic enzymes, pectin lyase is the most important in depolymerization of pectin, since it cleaves internal glycosidic bonds of highly methylated pectins. Favors pectate, the anion, over pectin, the methyl ester.</text>
</comment>
<keyword evidence="12" id="KW-0624">Polysaccharide degradation</keyword>
<evidence type="ECO:0000256" key="9">
    <source>
        <dbReference type="ARBA" id="ARBA00023239"/>
    </source>
</evidence>
<evidence type="ECO:0000256" key="15">
    <source>
        <dbReference type="SAM" id="MobiDB-lite"/>
    </source>
</evidence>
<feature type="signal peptide" evidence="14">
    <location>
        <begin position="1"/>
        <end position="21"/>
    </location>
</feature>
<keyword evidence="8 14" id="KW-0106">Calcium</keyword>
<comment type="subcellular location">
    <subcellularLocation>
        <location evidence="3 14">Secreted</location>
    </subcellularLocation>
</comment>
<evidence type="ECO:0000313" key="17">
    <source>
        <dbReference type="Proteomes" id="UP001610335"/>
    </source>
</evidence>
<evidence type="ECO:0000256" key="7">
    <source>
        <dbReference type="ARBA" id="ARBA00022729"/>
    </source>
</evidence>
<name>A0ABR4I9K3_9EURO</name>
<dbReference type="InterPro" id="IPR011050">
    <property type="entry name" value="Pectin_lyase_fold/virulence"/>
</dbReference>
<evidence type="ECO:0000256" key="14">
    <source>
        <dbReference type="RuleBase" id="RU367009"/>
    </source>
</evidence>
<evidence type="ECO:0000256" key="4">
    <source>
        <dbReference type="ARBA" id="ARBA00006463"/>
    </source>
</evidence>
<keyword evidence="11" id="KW-0961">Cell wall biogenesis/degradation</keyword>
<dbReference type="PANTHER" id="PTHR33407">
    <property type="entry name" value="PECTATE LYASE F-RELATED"/>
    <property type="match status" value="1"/>
</dbReference>
<comment type="caution">
    <text evidence="16">The sequence shown here is derived from an EMBL/GenBank/DDBJ whole genome shotgun (WGS) entry which is preliminary data.</text>
</comment>
<evidence type="ECO:0000256" key="3">
    <source>
        <dbReference type="ARBA" id="ARBA00004613"/>
    </source>
</evidence>
<dbReference type="Proteomes" id="UP001610335">
    <property type="component" value="Unassembled WGS sequence"/>
</dbReference>
<dbReference type="GO" id="GO:0016829">
    <property type="term" value="F:lyase activity"/>
    <property type="evidence" value="ECO:0007669"/>
    <property type="project" value="UniProtKB-KW"/>
</dbReference>
<evidence type="ECO:0000313" key="16">
    <source>
        <dbReference type="EMBL" id="KAL2824366.1"/>
    </source>
</evidence>
<comment type="cofactor">
    <cofactor evidence="2 14">
        <name>Ca(2+)</name>
        <dbReference type="ChEBI" id="CHEBI:29108"/>
    </cofactor>
</comment>
<feature type="compositionally biased region" description="Acidic residues" evidence="15">
    <location>
        <begin position="227"/>
        <end position="238"/>
    </location>
</feature>
<evidence type="ECO:0000256" key="2">
    <source>
        <dbReference type="ARBA" id="ARBA00001913"/>
    </source>
</evidence>
<reference evidence="16 17" key="1">
    <citation type="submission" date="2024-07" db="EMBL/GenBank/DDBJ databases">
        <title>Section-level genome sequencing and comparative genomics of Aspergillus sections Usti and Cavernicolus.</title>
        <authorList>
            <consortium name="Lawrence Berkeley National Laboratory"/>
            <person name="Nybo J.L."/>
            <person name="Vesth T.C."/>
            <person name="Theobald S."/>
            <person name="Frisvad J.C."/>
            <person name="Larsen T.O."/>
            <person name="Kjaerboelling I."/>
            <person name="Rothschild-Mancinelli K."/>
            <person name="Lyhne E.K."/>
            <person name="Kogle M.E."/>
            <person name="Barry K."/>
            <person name="Clum A."/>
            <person name="Na H."/>
            <person name="Ledsgaard L."/>
            <person name="Lin J."/>
            <person name="Lipzen A."/>
            <person name="Kuo A."/>
            <person name="Riley R."/>
            <person name="Mondo S."/>
            <person name="LaButti K."/>
            <person name="Haridas S."/>
            <person name="Pangalinan J."/>
            <person name="Salamov A.A."/>
            <person name="Simmons B.A."/>
            <person name="Magnuson J.K."/>
            <person name="Chen J."/>
            <person name="Drula E."/>
            <person name="Henrissat B."/>
            <person name="Wiebenga A."/>
            <person name="Lubbers R.J."/>
            <person name="Gomes A.C."/>
            <person name="Makela M.R."/>
            <person name="Stajich J."/>
            <person name="Grigoriev I.V."/>
            <person name="Mortensen U.H."/>
            <person name="De vries R.P."/>
            <person name="Baker S.E."/>
            <person name="Andersen M.R."/>
        </authorList>
    </citation>
    <scope>NUCLEOTIDE SEQUENCE [LARGE SCALE GENOMIC DNA]</scope>
    <source>
        <strain evidence="16 17">CBS 600.67</strain>
    </source>
</reference>
<organism evidence="16 17">
    <name type="scientific">Aspergillus cavernicola</name>
    <dbReference type="NCBI Taxonomy" id="176166"/>
    <lineage>
        <taxon>Eukaryota</taxon>
        <taxon>Fungi</taxon>
        <taxon>Dikarya</taxon>
        <taxon>Ascomycota</taxon>
        <taxon>Pezizomycotina</taxon>
        <taxon>Eurotiomycetes</taxon>
        <taxon>Eurotiomycetidae</taxon>
        <taxon>Eurotiales</taxon>
        <taxon>Aspergillaceae</taxon>
        <taxon>Aspergillus</taxon>
        <taxon>Aspergillus subgen. Nidulantes</taxon>
    </lineage>
</organism>
<evidence type="ECO:0000256" key="11">
    <source>
        <dbReference type="ARBA" id="ARBA00023316"/>
    </source>
</evidence>
<sequence>MPILSKMLLPLLPLLATTALAAPKANLAKRFTFPLPDSTGSVTFDEPYEIAAGETYDGELQTFGRGVECTGQDEGGESDTVFIVQEGGTLRNAIIGADQIEGVYCLGACTIENVWWENVCEDALSLKEGSGPYNVIGGGAQGAEDKVIQHNSEGEVIIDGFTVYDFGKLYRSCGTCGEIARSATISNVIAVSGSTIAGANGNFGDVVTIDSSTCATDVDAVCTTYESDPDGGEPEESSTDPTDACVFSELPACE</sequence>
<dbReference type="InterPro" id="IPR012334">
    <property type="entry name" value="Pectin_lyas_fold"/>
</dbReference>
<keyword evidence="9 14" id="KW-0456">Lyase</keyword>
<comment type="similarity">
    <text evidence="4 14">Belongs to the polysaccharide lyase 3 family.</text>
</comment>
<comment type="catalytic activity">
    <reaction evidence="1 14">
        <text>Eliminative cleavage of (1-&gt;4)-alpha-D-galacturonan to give oligosaccharides with 4-deoxy-alpha-D-galact-4-enuronosyl groups at their non-reducing ends.</text>
        <dbReference type="EC" id="4.2.2.2"/>
    </reaction>
</comment>
<evidence type="ECO:0000256" key="6">
    <source>
        <dbReference type="ARBA" id="ARBA00022525"/>
    </source>
</evidence>
<dbReference type="EC" id="4.2.2.2" evidence="5 14"/>
<protein>
    <recommendedName>
        <fullName evidence="5 14">Pectate lyase</fullName>
        <ecNumber evidence="5 14">4.2.2.2</ecNumber>
    </recommendedName>
</protein>
<keyword evidence="7 14" id="KW-0732">Signal</keyword>
<keyword evidence="6 14" id="KW-0964">Secreted</keyword>
<dbReference type="EMBL" id="JBFXLS010000044">
    <property type="protein sequence ID" value="KAL2824366.1"/>
    <property type="molecule type" value="Genomic_DNA"/>
</dbReference>
<evidence type="ECO:0000256" key="5">
    <source>
        <dbReference type="ARBA" id="ARBA00012272"/>
    </source>
</evidence>
<evidence type="ECO:0000256" key="10">
    <source>
        <dbReference type="ARBA" id="ARBA00023277"/>
    </source>
</evidence>
<evidence type="ECO:0000256" key="1">
    <source>
        <dbReference type="ARBA" id="ARBA00000695"/>
    </source>
</evidence>
<dbReference type="SUPFAM" id="SSF51126">
    <property type="entry name" value="Pectin lyase-like"/>
    <property type="match status" value="1"/>
</dbReference>
<dbReference type="Gene3D" id="2.160.20.10">
    <property type="entry name" value="Single-stranded right-handed beta-helix, Pectin lyase-like"/>
    <property type="match status" value="1"/>
</dbReference>
<evidence type="ECO:0000256" key="8">
    <source>
        <dbReference type="ARBA" id="ARBA00022837"/>
    </source>
</evidence>
<accession>A0ABR4I9K3</accession>
<gene>
    <name evidence="16" type="ORF">BDW59DRAFT_180243</name>
</gene>
<evidence type="ECO:0000256" key="13">
    <source>
        <dbReference type="ARBA" id="ARBA00025679"/>
    </source>
</evidence>
<keyword evidence="17" id="KW-1185">Reference proteome</keyword>
<feature type="region of interest" description="Disordered" evidence="15">
    <location>
        <begin position="225"/>
        <end position="244"/>
    </location>
</feature>